<evidence type="ECO:0000313" key="2">
    <source>
        <dbReference type="EMBL" id="MBC8532623.1"/>
    </source>
</evidence>
<dbReference type="EMBL" id="JACRSN010000001">
    <property type="protein sequence ID" value="MBC8532623.1"/>
    <property type="molecule type" value="Genomic_DNA"/>
</dbReference>
<reference evidence="2" key="1">
    <citation type="submission" date="2020-08" db="EMBL/GenBank/DDBJ databases">
        <title>Genome public.</title>
        <authorList>
            <person name="Liu C."/>
            <person name="Sun Q."/>
        </authorList>
    </citation>
    <scope>NUCLEOTIDE SEQUENCE</scope>
    <source>
        <strain evidence="2">NSJ-40</strain>
    </source>
</reference>
<dbReference type="Pfam" id="PF01656">
    <property type="entry name" value="CbiA"/>
    <property type="match status" value="1"/>
</dbReference>
<accession>A0A926HQV8</accession>
<evidence type="ECO:0000313" key="3">
    <source>
        <dbReference type="Proteomes" id="UP000651482"/>
    </source>
</evidence>
<evidence type="ECO:0000259" key="1">
    <source>
        <dbReference type="Pfam" id="PF01656"/>
    </source>
</evidence>
<comment type="caution">
    <text evidence="2">The sequence shown here is derived from an EMBL/GenBank/DDBJ whole genome shotgun (WGS) entry which is preliminary data.</text>
</comment>
<dbReference type="AlphaFoldDB" id="A0A926HQV8"/>
<feature type="domain" description="CobQ/CobB/MinD/ParA nucleotide binding" evidence="1">
    <location>
        <begin position="15"/>
        <end position="103"/>
    </location>
</feature>
<dbReference type="InterPro" id="IPR002586">
    <property type="entry name" value="CobQ/CobB/MinD/ParA_Nub-bd_dom"/>
</dbReference>
<organism evidence="2 3">
    <name type="scientific">Yeguia hominis</name>
    <dbReference type="NCBI Taxonomy" id="2763662"/>
    <lineage>
        <taxon>Bacteria</taxon>
        <taxon>Bacillati</taxon>
        <taxon>Bacillota</taxon>
        <taxon>Clostridia</taxon>
        <taxon>Eubacteriales</taxon>
        <taxon>Yeguiaceae</taxon>
        <taxon>Yeguia</taxon>
    </lineage>
</organism>
<proteinExistence type="predicted"/>
<protein>
    <submittedName>
        <fullName evidence="2">ParA family protein</fullName>
    </submittedName>
</protein>
<dbReference type="InterPro" id="IPR027417">
    <property type="entry name" value="P-loop_NTPase"/>
</dbReference>
<dbReference type="SUPFAM" id="SSF52540">
    <property type="entry name" value="P-loop containing nucleoside triphosphate hydrolases"/>
    <property type="match status" value="1"/>
</dbReference>
<dbReference type="Gene3D" id="3.40.50.300">
    <property type="entry name" value="P-loop containing nucleotide triphosphate hydrolases"/>
    <property type="match status" value="1"/>
</dbReference>
<keyword evidence="3" id="KW-1185">Reference proteome</keyword>
<dbReference type="Proteomes" id="UP000651482">
    <property type="component" value="Unassembled WGS sequence"/>
</dbReference>
<gene>
    <name evidence="2" type="ORF">IAG03_01120</name>
</gene>
<name>A0A926HQV8_9FIRM</name>
<sequence>MGISKDFLVICGHYGCGKTNLALNLALDAAKSGKKVTLVDLDLINPYFRSSEYGELLAQHGVELIAPLYANTNLDLPVISPRIASVFESGNTVIFDVGGDDAGAAVLGSFSKKLHAVDYEMLYVINRYRVLSTEPAEAESLLREIETSSRLKATGIVNNSHLKGETTAQTIRDSLSYAAQTEKRLALPLRFTTAPRACAAELADIPNLYPVTIYVRSPWE</sequence>